<dbReference type="PANTHER" id="PTHR34606">
    <property type="entry name" value="BON DOMAIN-CONTAINING PROTEIN"/>
    <property type="match status" value="1"/>
</dbReference>
<dbReference type="AlphaFoldDB" id="A0A0U1P925"/>
<name>A0A0U1P925_PHOLE</name>
<gene>
    <name evidence="4" type="ORF">PLEI_2541</name>
</gene>
<dbReference type="EMBL" id="DF196819">
    <property type="protein sequence ID" value="GAD30885.1"/>
    <property type="molecule type" value="Genomic_DNA"/>
</dbReference>
<dbReference type="SMART" id="SM00749">
    <property type="entry name" value="BON"/>
    <property type="match status" value="1"/>
</dbReference>
<dbReference type="PANTHER" id="PTHR34606:SF4">
    <property type="entry name" value="OUTER MEMBRANE LIPOPROTEIN DOLP"/>
    <property type="match status" value="1"/>
</dbReference>
<dbReference type="PROSITE" id="PS50914">
    <property type="entry name" value="BON"/>
    <property type="match status" value="2"/>
</dbReference>
<evidence type="ECO:0000313" key="5">
    <source>
        <dbReference type="Proteomes" id="UP000030675"/>
    </source>
</evidence>
<proteinExistence type="predicted"/>
<sequence>MRWLTRLLIAFVFVLQGCSSFSTQDPRDVEQHWDDQKIEMDIAGMANSRQFTRTTSINSVSLDGNVLLIGQVTSPTVKEQFAQQVRHIANVEHIYNQLEVRPLLGFGDISYDAWLTTKVKSQLIASKQLTGAVIKVISEGGRVYLLGYVTPHQGEVAISIARNVGGVQKVITLFKQNPKS</sequence>
<dbReference type="InterPro" id="IPR007055">
    <property type="entry name" value="BON_dom"/>
</dbReference>
<dbReference type="InterPro" id="IPR051686">
    <property type="entry name" value="Lipoprotein_DolP"/>
</dbReference>
<organism evidence="4 5">
    <name type="scientific">Photobacterium leiognathi lrivu.4.1</name>
    <dbReference type="NCBI Taxonomy" id="1248232"/>
    <lineage>
        <taxon>Bacteria</taxon>
        <taxon>Pseudomonadati</taxon>
        <taxon>Pseudomonadota</taxon>
        <taxon>Gammaproteobacteria</taxon>
        <taxon>Vibrionales</taxon>
        <taxon>Vibrionaceae</taxon>
        <taxon>Photobacterium</taxon>
    </lineage>
</organism>
<feature type="domain" description="BON" evidence="3">
    <location>
        <begin position="111"/>
        <end position="178"/>
    </location>
</feature>
<dbReference type="Gene3D" id="3.30.1340.30">
    <property type="match status" value="1"/>
</dbReference>
<evidence type="ECO:0000256" key="1">
    <source>
        <dbReference type="ARBA" id="ARBA00022729"/>
    </source>
</evidence>
<evidence type="ECO:0000313" key="4">
    <source>
        <dbReference type="EMBL" id="GAD30885.1"/>
    </source>
</evidence>
<dbReference type="PROSITE" id="PS51257">
    <property type="entry name" value="PROKAR_LIPOPROTEIN"/>
    <property type="match status" value="1"/>
</dbReference>
<dbReference type="HOGENOM" id="CLU_083606_3_0_6"/>
<evidence type="ECO:0000256" key="2">
    <source>
        <dbReference type="SAM" id="SignalP"/>
    </source>
</evidence>
<protein>
    <submittedName>
        <fullName evidence="4">Putative phospholipid-binding domain protein</fullName>
    </submittedName>
</protein>
<feature type="signal peptide" evidence="2">
    <location>
        <begin position="1"/>
        <end position="22"/>
    </location>
</feature>
<dbReference type="InterPro" id="IPR014004">
    <property type="entry name" value="Transpt-assoc_nodulatn_dom_bac"/>
</dbReference>
<accession>A0A0U1P925</accession>
<dbReference type="RefSeq" id="WP_023933641.1">
    <property type="nucleotide sequence ID" value="NZ_DF196819.1"/>
</dbReference>
<dbReference type="eggNOG" id="COG2823">
    <property type="taxonomic scope" value="Bacteria"/>
</dbReference>
<keyword evidence="1 2" id="KW-0732">Signal</keyword>
<evidence type="ECO:0000259" key="3">
    <source>
        <dbReference type="PROSITE" id="PS50914"/>
    </source>
</evidence>
<reference evidence="5" key="1">
    <citation type="submission" date="2012-12" db="EMBL/GenBank/DDBJ databases">
        <title>Genome Sequence of Photobacterium leiognathi lrivu.4.1.</title>
        <authorList>
            <person name="Urbanczyk H."/>
            <person name="Ogura Y."/>
            <person name="Hayashi T."/>
            <person name="Dunlap P.V."/>
        </authorList>
    </citation>
    <scope>NUCLEOTIDE SEQUENCE [LARGE SCALE GENOMIC DNA]</scope>
    <source>
        <strain evidence="5">lrivu.4.1</strain>
    </source>
</reference>
<dbReference type="Proteomes" id="UP000030675">
    <property type="component" value="Unassembled WGS sequence"/>
</dbReference>
<dbReference type="Pfam" id="PF04972">
    <property type="entry name" value="BON"/>
    <property type="match status" value="2"/>
</dbReference>
<feature type="domain" description="BON" evidence="3">
    <location>
        <begin position="34"/>
        <end position="102"/>
    </location>
</feature>
<feature type="chain" id="PRO_5006712649" evidence="2">
    <location>
        <begin position="23"/>
        <end position="180"/>
    </location>
</feature>